<name>W9AGB3_9BACI</name>
<gene>
    <name evidence="2" type="ORF">BN988_03321</name>
</gene>
<organism evidence="2 3">
    <name type="scientific">Oceanobacillus picturae</name>
    <dbReference type="NCBI Taxonomy" id="171693"/>
    <lineage>
        <taxon>Bacteria</taxon>
        <taxon>Bacillati</taxon>
        <taxon>Bacillota</taxon>
        <taxon>Bacilli</taxon>
        <taxon>Bacillales</taxon>
        <taxon>Bacillaceae</taxon>
        <taxon>Oceanobacillus</taxon>
    </lineage>
</organism>
<evidence type="ECO:0000313" key="2">
    <source>
        <dbReference type="EMBL" id="CDO04754.1"/>
    </source>
</evidence>
<keyword evidence="3" id="KW-1185">Reference proteome</keyword>
<protein>
    <submittedName>
        <fullName evidence="2">Uncharacterized protein</fullName>
    </submittedName>
</protein>
<feature type="transmembrane region" description="Helical" evidence="1">
    <location>
        <begin position="7"/>
        <end position="28"/>
    </location>
</feature>
<keyword evidence="1" id="KW-0812">Transmembrane</keyword>
<keyword evidence="1" id="KW-1133">Transmembrane helix</keyword>
<reference evidence="2" key="1">
    <citation type="submission" date="2014-03" db="EMBL/GenBank/DDBJ databases">
        <title>Draft genome sequencing of Oceanobacillus picturae strain S1 isolated from human gut.</title>
        <authorList>
            <person name="Croce O."/>
            <person name="Lagier J.C."/>
            <person name="Raoult D."/>
        </authorList>
    </citation>
    <scope>NUCLEOTIDE SEQUENCE [LARGE SCALE GENOMIC DNA]</scope>
    <source>
        <strain evidence="2">S1</strain>
    </source>
</reference>
<accession>W9AGB3</accession>
<dbReference type="EMBL" id="CCAX010000003">
    <property type="protein sequence ID" value="CDO04754.1"/>
    <property type="molecule type" value="Genomic_DNA"/>
</dbReference>
<sequence>MNNEKNSVSYLSIGLGIIAVLTVLFTFWD</sequence>
<keyword evidence="1" id="KW-0472">Membrane</keyword>
<evidence type="ECO:0000313" key="3">
    <source>
        <dbReference type="Proteomes" id="UP000028863"/>
    </source>
</evidence>
<dbReference type="AlphaFoldDB" id="W9AGB3"/>
<dbReference type="STRING" id="171693.BN988_03321"/>
<reference evidence="2" key="2">
    <citation type="submission" date="2014-03" db="EMBL/GenBank/DDBJ databases">
        <authorList>
            <person name="Urmite Genomes"/>
        </authorList>
    </citation>
    <scope>NUCLEOTIDE SEQUENCE</scope>
    <source>
        <strain evidence="2">S1</strain>
    </source>
</reference>
<comment type="caution">
    <text evidence="2">The sequence shown here is derived from an EMBL/GenBank/DDBJ whole genome shotgun (WGS) entry which is preliminary data.</text>
</comment>
<proteinExistence type="predicted"/>
<evidence type="ECO:0000256" key="1">
    <source>
        <dbReference type="SAM" id="Phobius"/>
    </source>
</evidence>
<dbReference type="Proteomes" id="UP000028863">
    <property type="component" value="Unassembled WGS sequence"/>
</dbReference>